<name>A0A8H4JEI5_9HYPO</name>
<keyword evidence="4" id="KW-1185">Reference proteome</keyword>
<dbReference type="Proteomes" id="UP000605986">
    <property type="component" value="Unassembled WGS sequence"/>
</dbReference>
<accession>A0A8H4JEI5</accession>
<evidence type="ECO:0000256" key="2">
    <source>
        <dbReference type="SAM" id="SignalP"/>
    </source>
</evidence>
<gene>
    <name evidence="3" type="ORF">F53441_14352</name>
</gene>
<sequence length="219" mass="24637">MFATFKTVTHVLAVTASFASASPVPEETKSTSPSKVEMALPLQGPDEPSGSSNRDPFNLRYASVAESKEDYEDGNVHWLRCEPRTQPQEYRFSVGGSWLAYPVELKKMLNNKKCGVWLFEHRFDNGEDFGDAKLDLAFYDRCDLRDIVDAAVNLTREAQKDARLPQTPLGLYNCPQYASDKEVLVEVEEAAIRRADEGLRLERTDIEVLDLPSSDKKSL</sequence>
<keyword evidence="2" id="KW-0732">Signal</keyword>
<evidence type="ECO:0000256" key="1">
    <source>
        <dbReference type="SAM" id="MobiDB-lite"/>
    </source>
</evidence>
<proteinExistence type="predicted"/>
<feature type="region of interest" description="Disordered" evidence="1">
    <location>
        <begin position="22"/>
        <end position="56"/>
    </location>
</feature>
<evidence type="ECO:0000313" key="4">
    <source>
        <dbReference type="Proteomes" id="UP000605986"/>
    </source>
</evidence>
<protein>
    <submittedName>
        <fullName evidence="3">Uncharacterized protein</fullName>
    </submittedName>
</protein>
<evidence type="ECO:0000313" key="3">
    <source>
        <dbReference type="EMBL" id="KAF4421571.1"/>
    </source>
</evidence>
<dbReference type="AlphaFoldDB" id="A0A8H4JEI5"/>
<comment type="caution">
    <text evidence="3">The sequence shown here is derived from an EMBL/GenBank/DDBJ whole genome shotgun (WGS) entry which is preliminary data.</text>
</comment>
<dbReference type="OrthoDB" id="5105504at2759"/>
<feature type="chain" id="PRO_5034149217" evidence="2">
    <location>
        <begin position="22"/>
        <end position="219"/>
    </location>
</feature>
<feature type="signal peptide" evidence="2">
    <location>
        <begin position="1"/>
        <end position="21"/>
    </location>
</feature>
<reference evidence="3" key="1">
    <citation type="submission" date="2020-01" db="EMBL/GenBank/DDBJ databases">
        <title>Identification and distribution of gene clusters putatively required for synthesis of sphingolipid metabolism inhibitors in phylogenetically diverse species of the filamentous fungus Fusarium.</title>
        <authorList>
            <person name="Kim H.-S."/>
            <person name="Busman M."/>
            <person name="Brown D.W."/>
            <person name="Divon H."/>
            <person name="Uhlig S."/>
            <person name="Proctor R.H."/>
        </authorList>
    </citation>
    <scope>NUCLEOTIDE SEQUENCE</scope>
    <source>
        <strain evidence="3">NRRL 53441</strain>
    </source>
</reference>
<organism evidence="3 4">
    <name type="scientific">Fusarium austroafricanum</name>
    <dbReference type="NCBI Taxonomy" id="2364996"/>
    <lineage>
        <taxon>Eukaryota</taxon>
        <taxon>Fungi</taxon>
        <taxon>Dikarya</taxon>
        <taxon>Ascomycota</taxon>
        <taxon>Pezizomycotina</taxon>
        <taxon>Sordariomycetes</taxon>
        <taxon>Hypocreomycetidae</taxon>
        <taxon>Hypocreales</taxon>
        <taxon>Nectriaceae</taxon>
        <taxon>Fusarium</taxon>
        <taxon>Fusarium concolor species complex</taxon>
    </lineage>
</organism>
<dbReference type="EMBL" id="JAADJG010001203">
    <property type="protein sequence ID" value="KAF4421571.1"/>
    <property type="molecule type" value="Genomic_DNA"/>
</dbReference>